<dbReference type="GO" id="GO:0004559">
    <property type="term" value="F:alpha-mannosidase activity"/>
    <property type="evidence" value="ECO:0007669"/>
    <property type="project" value="InterPro"/>
</dbReference>
<dbReference type="InterPro" id="IPR000602">
    <property type="entry name" value="Glyco_hydro_38_N"/>
</dbReference>
<dbReference type="AlphaFoldDB" id="A0A1I8F929"/>
<dbReference type="GO" id="GO:0006013">
    <property type="term" value="P:mannose metabolic process"/>
    <property type="evidence" value="ECO:0007669"/>
    <property type="project" value="InterPro"/>
</dbReference>
<dbReference type="Gene3D" id="1.20.1270.50">
    <property type="entry name" value="Glycoside hydrolase family 38, central domain"/>
    <property type="match status" value="1"/>
</dbReference>
<dbReference type="Proteomes" id="UP000095280">
    <property type="component" value="Unplaced"/>
</dbReference>
<keyword evidence="3" id="KW-1185">Reference proteome</keyword>
<dbReference type="WBParaSite" id="maker-unitig_23870-snap-gene-0.2-mRNA-1">
    <property type="protein sequence ID" value="maker-unitig_23870-snap-gene-0.2-mRNA-1"/>
    <property type="gene ID" value="maker-unitig_23870-snap-gene-0.2"/>
</dbReference>
<evidence type="ECO:0000256" key="1">
    <source>
        <dbReference type="SAM" id="MobiDB-lite"/>
    </source>
</evidence>
<dbReference type="PANTHER" id="PTHR11607">
    <property type="entry name" value="ALPHA-MANNOSIDASE"/>
    <property type="match status" value="1"/>
</dbReference>
<proteinExistence type="predicted"/>
<feature type="domain" description="Glycoside hydrolase family 38 N-terminal" evidence="2">
    <location>
        <begin position="93"/>
        <end position="180"/>
    </location>
</feature>
<name>A0A1I8F929_9PLAT</name>
<evidence type="ECO:0000259" key="2">
    <source>
        <dbReference type="Pfam" id="PF01074"/>
    </source>
</evidence>
<dbReference type="InterPro" id="IPR050843">
    <property type="entry name" value="Glycosyl_Hydrlase_38"/>
</dbReference>
<protein>
    <submittedName>
        <fullName evidence="4">Glyco_hydro_38N domain-containing protein</fullName>
    </submittedName>
</protein>
<feature type="region of interest" description="Disordered" evidence="1">
    <location>
        <begin position="533"/>
        <end position="590"/>
    </location>
</feature>
<sequence>ARSVASDKRQLRYNGCPAAVPRRVNLHHCAAHSPTMLLAAERWNQYYYYSVQVHFWKCHSRELSLDSKRKITREYTYDGGEMAFFLIDAGGSRVRQLVGPRQLHFARAAGGMNDEATTHYADIVDQQTLGMRFLNDTFGDCARPRVGWQIDPFGQSKRVRRHLLAQMGLDAFYFARIHFLMKCREFGTQQSGLSAALRLTSLPATSCRLLLPARHQLRRRDQPVQDDPQLHDFNVARGRQEHNLTAYYSSPDCYTKAVNDEGLAYAVKTGDFFPYRVRAELLLDRILASSRPALKRLVRWRPATCRRSSSWRRLDRPCSATPRRGWTACGRRRGVRSITMQWLVMKRGVCEVLEESVRHREAGWTSPFDYALRAVGIGIASRRPALAGPPCPACSSATSASGTAVGALRLLNASYCRCRELGYRDASFVTFYNSGQQIELALGRLPVTGPAFFVPRFSARLRCVLCGACNSTTSGASVFTARFCRLTTRVASASEISVGLAVLHWNAAADSSGEQFRPSGALRVQKPSRLSVPLPLDDGASVGKLSPSIQPTVCRRHPRRIPSCDSNAAADAGSRTQPARGAPSSGLLTPSSARCRCAARQLTADRPSRGRILATSRRPAQA</sequence>
<dbReference type="SUPFAM" id="SSF88713">
    <property type="entry name" value="Glycoside hydrolase/deacetylase"/>
    <property type="match status" value="1"/>
</dbReference>
<dbReference type="InterPro" id="IPR037094">
    <property type="entry name" value="Glyco_hydro_38_cen_sf"/>
</dbReference>
<dbReference type="InterPro" id="IPR011330">
    <property type="entry name" value="Glyco_hydro/deAcase_b/a-brl"/>
</dbReference>
<dbReference type="Gene3D" id="3.20.110.10">
    <property type="entry name" value="Glycoside hydrolase 38, N terminal domain"/>
    <property type="match status" value="1"/>
</dbReference>
<accession>A0A1I8F929</accession>
<organism evidence="3 4">
    <name type="scientific">Macrostomum lignano</name>
    <dbReference type="NCBI Taxonomy" id="282301"/>
    <lineage>
        <taxon>Eukaryota</taxon>
        <taxon>Metazoa</taxon>
        <taxon>Spiralia</taxon>
        <taxon>Lophotrochozoa</taxon>
        <taxon>Platyhelminthes</taxon>
        <taxon>Rhabditophora</taxon>
        <taxon>Macrostomorpha</taxon>
        <taxon>Macrostomida</taxon>
        <taxon>Macrostomidae</taxon>
        <taxon>Macrostomum</taxon>
    </lineage>
</organism>
<dbReference type="PANTHER" id="PTHR11607:SF3">
    <property type="entry name" value="LYSOSOMAL ALPHA-MANNOSIDASE"/>
    <property type="match status" value="1"/>
</dbReference>
<dbReference type="InterPro" id="IPR027291">
    <property type="entry name" value="Glyco_hydro_38_N_sf"/>
</dbReference>
<evidence type="ECO:0000313" key="3">
    <source>
        <dbReference type="Proteomes" id="UP000095280"/>
    </source>
</evidence>
<evidence type="ECO:0000313" key="4">
    <source>
        <dbReference type="WBParaSite" id="maker-unitig_23870-snap-gene-0.2-mRNA-1"/>
    </source>
</evidence>
<reference evidence="4" key="1">
    <citation type="submission" date="2016-11" db="UniProtKB">
        <authorList>
            <consortium name="WormBaseParasite"/>
        </authorList>
    </citation>
    <scope>IDENTIFICATION</scope>
</reference>
<dbReference type="Pfam" id="PF01074">
    <property type="entry name" value="Glyco_hydro_38N"/>
    <property type="match status" value="1"/>
</dbReference>